<accession>A0A9N6YJ73</accession>
<dbReference type="InterPro" id="IPR027417">
    <property type="entry name" value="P-loop_NTPase"/>
</dbReference>
<name>A0A9N6YJ73_9VIRU</name>
<dbReference type="GO" id="GO:0003723">
    <property type="term" value="F:RNA binding"/>
    <property type="evidence" value="ECO:0007669"/>
    <property type="project" value="InterPro"/>
</dbReference>
<dbReference type="EC" id="2.7.7.48" evidence="9"/>
<dbReference type="PROSITE" id="PS50507">
    <property type="entry name" value="RDRP_SSRNA_POS"/>
    <property type="match status" value="1"/>
</dbReference>
<dbReference type="InterPro" id="IPR043502">
    <property type="entry name" value="DNA/RNA_pol_sf"/>
</dbReference>
<keyword evidence="5" id="KW-0067">ATP-binding</keyword>
<dbReference type="Pfam" id="PF05407">
    <property type="entry name" value="Peptidase_C27"/>
    <property type="match status" value="1"/>
</dbReference>
<keyword evidence="2 9" id="KW-0808">Transferase</keyword>
<dbReference type="GO" id="GO:0005524">
    <property type="term" value="F:ATP binding"/>
    <property type="evidence" value="ECO:0007669"/>
    <property type="project" value="UniProtKB-KW"/>
</dbReference>
<organism evidence="9">
    <name type="scientific">Rumple rubivirus</name>
    <dbReference type="NCBI Taxonomy" id="2937922"/>
    <lineage>
        <taxon>Viruses</taxon>
        <taxon>Riboviria</taxon>
        <taxon>Orthornavirae</taxon>
        <taxon>Kitrinoviricota</taxon>
        <taxon>Alsuviricetes</taxon>
        <taxon>Hepelivirales</taxon>
        <taxon>Matonaviridae</taxon>
        <taxon>Rubivirus</taxon>
    </lineage>
</organism>
<dbReference type="InterPro" id="IPR007094">
    <property type="entry name" value="RNA-dir_pol_PSvirus"/>
</dbReference>
<dbReference type="SUPFAM" id="SSF52540">
    <property type="entry name" value="P-loop containing nucleoside triphosphate hydrolases"/>
    <property type="match status" value="1"/>
</dbReference>
<dbReference type="GO" id="GO:0039694">
    <property type="term" value="P:viral RNA genome replication"/>
    <property type="evidence" value="ECO:0007669"/>
    <property type="project" value="InterPro"/>
</dbReference>
<keyword evidence="6" id="KW-0693">Viral RNA replication</keyword>
<dbReference type="Pfam" id="PF00978">
    <property type="entry name" value="RdRP_2"/>
    <property type="match status" value="1"/>
</dbReference>
<keyword evidence="3 9" id="KW-0548">Nucleotidyltransferase</keyword>
<evidence type="ECO:0000256" key="2">
    <source>
        <dbReference type="ARBA" id="ARBA00022679"/>
    </source>
</evidence>
<keyword evidence="1" id="KW-0696">RNA-directed RNA polymerase</keyword>
<keyword evidence="5" id="KW-0547">Nucleotide-binding</keyword>
<dbReference type="PROSITE" id="PS51657">
    <property type="entry name" value="PSRV_HELICASE"/>
    <property type="match status" value="1"/>
</dbReference>
<proteinExistence type="predicted"/>
<dbReference type="Pfam" id="PF12601">
    <property type="entry name" value="Rubi_NSP_C"/>
    <property type="match status" value="1"/>
</dbReference>
<keyword evidence="4" id="KW-0378">Hydrolase</keyword>
<dbReference type="EMBL" id="BK061341">
    <property type="protein sequence ID" value="DAZ90614.1"/>
    <property type="molecule type" value="Genomic_RNA"/>
</dbReference>
<dbReference type="InterPro" id="IPR008738">
    <property type="entry name" value="Peptidase_C27"/>
</dbReference>
<dbReference type="Gene3D" id="3.40.50.300">
    <property type="entry name" value="P-loop containing nucleotide triphosphate hydrolases"/>
    <property type="match status" value="1"/>
</dbReference>
<protein>
    <submittedName>
        <fullName evidence="9">Polyprotein</fullName>
        <ecNumber evidence="9">2.7.7.48</ecNumber>
    </submittedName>
</protein>
<evidence type="ECO:0000256" key="6">
    <source>
        <dbReference type="ARBA" id="ARBA00022953"/>
    </source>
</evidence>
<evidence type="ECO:0000256" key="5">
    <source>
        <dbReference type="ARBA" id="ARBA00022840"/>
    </source>
</evidence>
<dbReference type="GO" id="GO:0006351">
    <property type="term" value="P:DNA-templated transcription"/>
    <property type="evidence" value="ECO:0007669"/>
    <property type="project" value="InterPro"/>
</dbReference>
<evidence type="ECO:0000259" key="7">
    <source>
        <dbReference type="PROSITE" id="PS50507"/>
    </source>
</evidence>
<reference evidence="9" key="2">
    <citation type="journal article" date="2022" name="PeerJ">
        <title>Ribovirus classification by a polymerase barcode sequence.</title>
        <authorList>
            <person name="Babaian A."/>
            <person name="Edgar R.C."/>
        </authorList>
    </citation>
    <scope>NUCLEOTIDE SEQUENCE</scope>
    <source>
        <strain evidence="9">A</strain>
    </source>
</reference>
<dbReference type="SUPFAM" id="SSF56672">
    <property type="entry name" value="DNA/RNA polymerases"/>
    <property type="match status" value="1"/>
</dbReference>
<evidence type="ECO:0000259" key="8">
    <source>
        <dbReference type="PROSITE" id="PS51657"/>
    </source>
</evidence>
<dbReference type="Pfam" id="PF01443">
    <property type="entry name" value="Viral_helicase1"/>
    <property type="match status" value="1"/>
</dbReference>
<feature type="domain" description="(+)RNA virus helicase C-terminal" evidence="8">
    <location>
        <begin position="139"/>
        <end position="436"/>
    </location>
</feature>
<evidence type="ECO:0000256" key="4">
    <source>
        <dbReference type="ARBA" id="ARBA00022801"/>
    </source>
</evidence>
<dbReference type="GO" id="GO:0004197">
    <property type="term" value="F:cysteine-type endopeptidase activity"/>
    <property type="evidence" value="ECO:0007669"/>
    <property type="project" value="InterPro"/>
</dbReference>
<dbReference type="InterPro" id="IPR022245">
    <property type="entry name" value="Rubi_NSP_C"/>
</dbReference>
<dbReference type="InterPro" id="IPR001788">
    <property type="entry name" value="RNA-dep_RNA_pol_alsuvir"/>
</dbReference>
<dbReference type="InterPro" id="IPR027351">
    <property type="entry name" value="(+)RNA_virus_helicase_core_dom"/>
</dbReference>
<dbReference type="GO" id="GO:0003968">
    <property type="term" value="F:RNA-directed RNA polymerase activity"/>
    <property type="evidence" value="ECO:0007669"/>
    <property type="project" value="UniProtKB-KW"/>
</dbReference>
<feature type="domain" description="RdRp catalytic" evidence="7">
    <location>
        <begin position="697"/>
        <end position="808"/>
    </location>
</feature>
<evidence type="ECO:0000256" key="3">
    <source>
        <dbReference type="ARBA" id="ARBA00022695"/>
    </source>
</evidence>
<sequence length="943" mass="103847">MAGAFTGAACASCSRGRALSELLTPEDVAAFVDADAALELGAPGDPLDEMSRWGRCDCARVRMGRPGVGDNAVCAVWLTPPRRPDVAAMVVYAVPEGGVVDGHFVVRPPGARAPRGGRAVYWLAAPQLRGGGSDTTLGLAVSYREDLELRRLSDDRMATLVLMDAPYPRAIATEPIVWDMVAGAGKTTRVLERFTHQDLYICPTNALLQSFQAALRKRGFDVKQAATYERALAKPLPTYDTIYVDEAFTLGAEYVAYVAAMSGRPVVALGDRDQCGPHHSSTCRTPIPECWAHERTEHTYRFPEVWCEQLRTTLAYSVEGDPGPFTCTRWAQQPVDMHIAFSRDTVRYLAERGIAALSVRESQGASVKSVCLHVRRDGTDVALAMTRDLAIVALTRASDALYLDELEEGALRAAGLNAFLDANIIATLKDGAPTVDRVVTVEATPPPPEALHGIPEARDLPPFCPLTLQELVFGRPNNPHYSDLNRVDEGERKVRYMRIARHTLNHRHEELPSEEAVLSAVCAVRRYRNGEDGGALRTAVQRQHPAPDRKIPPPRVTRAVAAEWRATYLRDDVELDDVYTQMGQAARELTDRYARRHPEIFAWTCTAQSTTVPSFLKAVIKCVDAAVTRAGDEGCAAAQTKGGLEIRAWAKDWVLAMSPHFRAIQKILLRACKEHFHIAAGHSVAETDAWWQAHYTPHAVEVDFTEFDRNQTLATRDLEVEVTSHLLGFDCLDDYKALRAGSYCQLRDLAQTETGCERTSGEPATLLHNTVVGMAMAMRMVPPGLPWAGIFQGDDMVLFFQSSGAISRLKWQPAELKLRGFNIPVKHLATPTPSFCGCIGTADGLFVDVMHLAVKLLCRKFEPELQETQAVAMLDRLQQVYVSYPATVAACAAFYGYTPDAVRGIVMELTSYGRLRGVLHPHVFAQLEYIATSYARRNLHDAC</sequence>
<reference evidence="9" key="1">
    <citation type="journal article" date="2022" name="Nature">
        <title>Petabase-scale sequence alignment catalyses viral discovery.</title>
        <authorList>
            <person name="Edgar R.C."/>
            <person name="Taylor J."/>
            <person name="Lin V."/>
            <person name="Altman T."/>
            <person name="Barbera P."/>
            <person name="Meleshko D."/>
            <person name="Lohr D."/>
            <person name="Novakovsky G."/>
            <person name="Buchfink B."/>
            <person name="Al-Shayeb B."/>
            <person name="Banfield J.F."/>
            <person name="de la Pena M."/>
            <person name="Korobeynikov A."/>
            <person name="Chikhi R."/>
            <person name="Babaian A."/>
        </authorList>
    </citation>
    <scope>NUCLEOTIDE SEQUENCE</scope>
    <source>
        <strain evidence="9">A</strain>
    </source>
</reference>
<evidence type="ECO:0000256" key="1">
    <source>
        <dbReference type="ARBA" id="ARBA00022484"/>
    </source>
</evidence>
<evidence type="ECO:0000313" key="9">
    <source>
        <dbReference type="EMBL" id="DAZ90614.1"/>
    </source>
</evidence>